<keyword evidence="2" id="KW-1003">Cell membrane</keyword>
<keyword evidence="10" id="KW-1185">Reference proteome</keyword>
<proteinExistence type="predicted"/>
<feature type="transmembrane region" description="Helical" evidence="7">
    <location>
        <begin position="344"/>
        <end position="366"/>
    </location>
</feature>
<feature type="transmembrane region" description="Helical" evidence="7">
    <location>
        <begin position="178"/>
        <end position="198"/>
    </location>
</feature>
<keyword evidence="3 7" id="KW-0812">Transmembrane</keyword>
<feature type="transmembrane region" description="Helical" evidence="7">
    <location>
        <begin position="121"/>
        <end position="143"/>
    </location>
</feature>
<dbReference type="PANTHER" id="PTHR43124:SF5">
    <property type="entry name" value="PURINE RIBONUCLEOSIDE EFFLUX PUMP NEPI"/>
    <property type="match status" value="1"/>
</dbReference>
<comment type="caution">
    <text evidence="9">The sequence shown here is derived from an EMBL/GenBank/DDBJ whole genome shotgun (WGS) entry which is preliminary data.</text>
</comment>
<evidence type="ECO:0000313" key="10">
    <source>
        <dbReference type="Proteomes" id="UP001596298"/>
    </source>
</evidence>
<feature type="transmembrane region" description="Helical" evidence="7">
    <location>
        <begin position="252"/>
        <end position="271"/>
    </location>
</feature>
<dbReference type="InterPro" id="IPR011701">
    <property type="entry name" value="MFS"/>
</dbReference>
<feature type="transmembrane region" description="Helical" evidence="7">
    <location>
        <begin position="225"/>
        <end position="246"/>
    </location>
</feature>
<reference evidence="10" key="1">
    <citation type="journal article" date="2019" name="Int. J. Syst. Evol. Microbiol.">
        <title>The Global Catalogue of Microorganisms (GCM) 10K type strain sequencing project: providing services to taxonomists for standard genome sequencing and annotation.</title>
        <authorList>
            <consortium name="The Broad Institute Genomics Platform"/>
            <consortium name="The Broad Institute Genome Sequencing Center for Infectious Disease"/>
            <person name="Wu L."/>
            <person name="Ma J."/>
        </authorList>
    </citation>
    <scope>NUCLEOTIDE SEQUENCE [LARGE SCALE GENOMIC DNA]</scope>
    <source>
        <strain evidence="10">CCUG 58127</strain>
    </source>
</reference>
<accession>A0ABW2AM42</accession>
<name>A0ABW2AM42_9MICO</name>
<organism evidence="9 10">
    <name type="scientific">Flexivirga alba</name>
    <dbReference type="NCBI Taxonomy" id="702742"/>
    <lineage>
        <taxon>Bacteria</taxon>
        <taxon>Bacillati</taxon>
        <taxon>Actinomycetota</taxon>
        <taxon>Actinomycetes</taxon>
        <taxon>Micrococcales</taxon>
        <taxon>Dermacoccaceae</taxon>
        <taxon>Flexivirga</taxon>
    </lineage>
</organism>
<feature type="transmembrane region" description="Helical" evidence="7">
    <location>
        <begin position="372"/>
        <end position="395"/>
    </location>
</feature>
<evidence type="ECO:0000256" key="6">
    <source>
        <dbReference type="SAM" id="MobiDB-lite"/>
    </source>
</evidence>
<feature type="transmembrane region" description="Helical" evidence="7">
    <location>
        <begin position="66"/>
        <end position="84"/>
    </location>
</feature>
<feature type="transmembrane region" description="Helical" evidence="7">
    <location>
        <begin position="150"/>
        <end position="172"/>
    </location>
</feature>
<feature type="transmembrane region" description="Helical" evidence="7">
    <location>
        <begin position="283"/>
        <end position="303"/>
    </location>
</feature>
<dbReference type="Proteomes" id="UP001596298">
    <property type="component" value="Unassembled WGS sequence"/>
</dbReference>
<gene>
    <name evidence="9" type="ORF">ACFQDH_22255</name>
</gene>
<dbReference type="SUPFAM" id="SSF103473">
    <property type="entry name" value="MFS general substrate transporter"/>
    <property type="match status" value="1"/>
</dbReference>
<feature type="transmembrane region" description="Helical" evidence="7">
    <location>
        <begin position="309"/>
        <end position="332"/>
    </location>
</feature>
<evidence type="ECO:0000313" key="9">
    <source>
        <dbReference type="EMBL" id="MFC6707881.1"/>
    </source>
</evidence>
<feature type="transmembrane region" description="Helical" evidence="7">
    <location>
        <begin position="27"/>
        <end position="46"/>
    </location>
</feature>
<dbReference type="PROSITE" id="PS50850">
    <property type="entry name" value="MFS"/>
    <property type="match status" value="1"/>
</dbReference>
<dbReference type="InterPro" id="IPR050189">
    <property type="entry name" value="MFS_Efflux_Transporters"/>
</dbReference>
<feature type="domain" description="Major facilitator superfamily (MFS) profile" evidence="8">
    <location>
        <begin position="30"/>
        <end position="399"/>
    </location>
</feature>
<dbReference type="Gene3D" id="1.20.1250.20">
    <property type="entry name" value="MFS general substrate transporter like domains"/>
    <property type="match status" value="1"/>
</dbReference>
<dbReference type="RefSeq" id="WP_382404542.1">
    <property type="nucleotide sequence ID" value="NZ_JBHSWH010000001.1"/>
</dbReference>
<evidence type="ECO:0000256" key="2">
    <source>
        <dbReference type="ARBA" id="ARBA00022475"/>
    </source>
</evidence>
<evidence type="ECO:0000256" key="5">
    <source>
        <dbReference type="ARBA" id="ARBA00023136"/>
    </source>
</evidence>
<protein>
    <submittedName>
        <fullName evidence="9">MFS transporter</fullName>
    </submittedName>
</protein>
<evidence type="ECO:0000256" key="7">
    <source>
        <dbReference type="SAM" id="Phobius"/>
    </source>
</evidence>
<feature type="region of interest" description="Disordered" evidence="6">
    <location>
        <begin position="1"/>
        <end position="22"/>
    </location>
</feature>
<evidence type="ECO:0000256" key="1">
    <source>
        <dbReference type="ARBA" id="ARBA00004651"/>
    </source>
</evidence>
<keyword evidence="4 7" id="KW-1133">Transmembrane helix</keyword>
<dbReference type="InterPro" id="IPR036259">
    <property type="entry name" value="MFS_trans_sf"/>
</dbReference>
<dbReference type="InterPro" id="IPR020846">
    <property type="entry name" value="MFS_dom"/>
</dbReference>
<dbReference type="Pfam" id="PF07690">
    <property type="entry name" value="MFS_1"/>
    <property type="match status" value="1"/>
</dbReference>
<sequence>MTCSEQTSSVAVDTADHKQPPATGGRAVVIALVLATGTAVLVGAEFVPAGVLPLLAGDLHVTEGRAGLAVAATALAGAITAPTISSVLPRADRRRVLLGLLALAFVSNVLVALAPTLPLLLAGRVLLGVAIAGYWSFTFGVGVAITGRPALISTAMSLGTSVATIVGVPLASVLGDSIGWRGVFVILIAATAASWLAVARLLPPVPAHPGAGSVMMRQALGNRRLMAGVAMIALAAFGNFAAYPYIRVALQAVTPSLVTVLLVAWGIGGLAGNLAGGWLSSRLRLGVALAPAILLVGLALMALHPSTVVVALAVVAWGTGFNMVPVTTQLWVSRVEPKRVESAVSLQVTAFQAAITLGAVVGGLVVDHRDVWTAMAVGAVATALAAVGFAVIRLVPRAD</sequence>
<comment type="subcellular location">
    <subcellularLocation>
        <location evidence="1">Cell membrane</location>
        <topology evidence="1">Multi-pass membrane protein</topology>
    </subcellularLocation>
</comment>
<dbReference type="CDD" id="cd17324">
    <property type="entry name" value="MFS_NepI_like"/>
    <property type="match status" value="1"/>
</dbReference>
<feature type="transmembrane region" description="Helical" evidence="7">
    <location>
        <begin position="96"/>
        <end position="115"/>
    </location>
</feature>
<keyword evidence="5 7" id="KW-0472">Membrane</keyword>
<evidence type="ECO:0000256" key="3">
    <source>
        <dbReference type="ARBA" id="ARBA00022692"/>
    </source>
</evidence>
<evidence type="ECO:0000256" key="4">
    <source>
        <dbReference type="ARBA" id="ARBA00022989"/>
    </source>
</evidence>
<evidence type="ECO:0000259" key="8">
    <source>
        <dbReference type="PROSITE" id="PS50850"/>
    </source>
</evidence>
<dbReference type="PANTHER" id="PTHR43124">
    <property type="entry name" value="PURINE EFFLUX PUMP PBUE"/>
    <property type="match status" value="1"/>
</dbReference>
<feature type="compositionally biased region" description="Polar residues" evidence="6">
    <location>
        <begin position="1"/>
        <end position="11"/>
    </location>
</feature>
<dbReference type="EMBL" id="JBHSWH010000001">
    <property type="protein sequence ID" value="MFC6707881.1"/>
    <property type="molecule type" value="Genomic_DNA"/>
</dbReference>